<comment type="caution">
    <text evidence="2">The sequence shown here is derived from an EMBL/GenBank/DDBJ whole genome shotgun (WGS) entry which is preliminary data.</text>
</comment>
<evidence type="ECO:0000313" key="3">
    <source>
        <dbReference type="Proteomes" id="UP000652354"/>
    </source>
</evidence>
<organism evidence="2 3">
    <name type="scientific">Demequina activiva</name>
    <dbReference type="NCBI Taxonomy" id="1582364"/>
    <lineage>
        <taxon>Bacteria</taxon>
        <taxon>Bacillati</taxon>
        <taxon>Actinomycetota</taxon>
        <taxon>Actinomycetes</taxon>
        <taxon>Micrococcales</taxon>
        <taxon>Demequinaceae</taxon>
        <taxon>Demequina</taxon>
    </lineage>
</organism>
<keyword evidence="1" id="KW-0472">Membrane</keyword>
<feature type="transmembrane region" description="Helical" evidence="1">
    <location>
        <begin position="112"/>
        <end position="136"/>
    </location>
</feature>
<gene>
    <name evidence="2" type="ORF">Dac01nite_23790</name>
</gene>
<dbReference type="Proteomes" id="UP000652354">
    <property type="component" value="Unassembled WGS sequence"/>
</dbReference>
<feature type="transmembrane region" description="Helical" evidence="1">
    <location>
        <begin position="45"/>
        <end position="64"/>
    </location>
</feature>
<name>A0A919Q3J2_9MICO</name>
<feature type="transmembrane region" description="Helical" evidence="1">
    <location>
        <begin position="7"/>
        <end position="25"/>
    </location>
</feature>
<keyword evidence="3" id="KW-1185">Reference proteome</keyword>
<dbReference type="AlphaFoldDB" id="A0A919Q3J2"/>
<keyword evidence="1" id="KW-0812">Transmembrane</keyword>
<proteinExistence type="predicted"/>
<protein>
    <submittedName>
        <fullName evidence="2">Uncharacterized protein</fullName>
    </submittedName>
</protein>
<evidence type="ECO:0000313" key="2">
    <source>
        <dbReference type="EMBL" id="GIG55627.1"/>
    </source>
</evidence>
<evidence type="ECO:0000256" key="1">
    <source>
        <dbReference type="SAM" id="Phobius"/>
    </source>
</evidence>
<accession>A0A919Q3J2</accession>
<sequence>MEFSQRHTLVGTAISIVAMLTYLTILVARAVTDGLPLAEVAWQGPMLWCVGLGGALYAVAFAVMRAQHRGQRVSDERTERIDVQAEFAASGITGLAVLAAIVMLALDVDAFWVANTLLIVSWLGSLAGAAVAIDAYRGGLDK</sequence>
<reference evidence="2" key="1">
    <citation type="submission" date="2021-01" db="EMBL/GenBank/DDBJ databases">
        <title>Whole genome shotgun sequence of Demequina activiva NBRC 110675.</title>
        <authorList>
            <person name="Komaki H."/>
            <person name="Tamura T."/>
        </authorList>
    </citation>
    <scope>NUCLEOTIDE SEQUENCE</scope>
    <source>
        <strain evidence="2">NBRC 110675</strain>
    </source>
</reference>
<dbReference type="RefSeq" id="WP_203657323.1">
    <property type="nucleotide sequence ID" value="NZ_BONR01000007.1"/>
</dbReference>
<keyword evidence="1" id="KW-1133">Transmembrane helix</keyword>
<dbReference type="EMBL" id="BONR01000007">
    <property type="protein sequence ID" value="GIG55627.1"/>
    <property type="molecule type" value="Genomic_DNA"/>
</dbReference>
<feature type="transmembrane region" description="Helical" evidence="1">
    <location>
        <begin position="85"/>
        <end position="106"/>
    </location>
</feature>